<dbReference type="PANTHER" id="PTHR30388:SF6">
    <property type="entry name" value="XANTHINE DEHYDROGENASE SUBUNIT A-RELATED"/>
    <property type="match status" value="1"/>
</dbReference>
<dbReference type="InterPro" id="IPR003777">
    <property type="entry name" value="XdhC_CoxI"/>
</dbReference>
<dbReference type="RefSeq" id="WP_227707986.1">
    <property type="nucleotide sequence ID" value="NZ_JAJEQX010000017.1"/>
</dbReference>
<feature type="domain" description="XdhC Rossmann" evidence="2">
    <location>
        <begin position="181"/>
        <end position="322"/>
    </location>
</feature>
<dbReference type="PANTHER" id="PTHR30388">
    <property type="entry name" value="ALDEHYDE OXIDOREDUCTASE MOLYBDENUM COFACTOR ASSEMBLY PROTEIN"/>
    <property type="match status" value="1"/>
</dbReference>
<comment type="caution">
    <text evidence="3">The sequence shown here is derived from an EMBL/GenBank/DDBJ whole genome shotgun (WGS) entry which is preliminary data.</text>
</comment>
<evidence type="ECO:0000259" key="1">
    <source>
        <dbReference type="Pfam" id="PF02625"/>
    </source>
</evidence>
<dbReference type="InterPro" id="IPR027051">
    <property type="entry name" value="XdhC_Rossmann_dom"/>
</dbReference>
<reference evidence="3 4" key="1">
    <citation type="submission" date="2021-10" db="EMBL/GenBank/DDBJ databases">
        <title>Anaerobic single-cell dispensing facilitates the cultivation of human gut bacteria.</title>
        <authorList>
            <person name="Afrizal A."/>
        </authorList>
    </citation>
    <scope>NUCLEOTIDE SEQUENCE [LARGE SCALE GENOMIC DNA]</scope>
    <source>
        <strain evidence="3 4">CLA-AA-H200</strain>
    </source>
</reference>
<dbReference type="Gene3D" id="3.40.50.720">
    <property type="entry name" value="NAD(P)-binding Rossmann-like Domain"/>
    <property type="match status" value="1"/>
</dbReference>
<dbReference type="Pfam" id="PF02625">
    <property type="entry name" value="XdhC_CoxI"/>
    <property type="match status" value="1"/>
</dbReference>
<dbReference type="Proteomes" id="UP001198151">
    <property type="component" value="Unassembled WGS sequence"/>
</dbReference>
<name>A0ABS8FXT2_9FIRM</name>
<dbReference type="EMBL" id="JAJEQX010000017">
    <property type="protein sequence ID" value="MCC2254846.1"/>
    <property type="molecule type" value="Genomic_DNA"/>
</dbReference>
<dbReference type="Pfam" id="PF13478">
    <property type="entry name" value="XdhC_C"/>
    <property type="match status" value="1"/>
</dbReference>
<organism evidence="3 4">
    <name type="scientific">Ruminococcus turbiniformis</name>
    <dbReference type="NCBI Taxonomy" id="2881258"/>
    <lineage>
        <taxon>Bacteria</taxon>
        <taxon>Bacillati</taxon>
        <taxon>Bacillota</taxon>
        <taxon>Clostridia</taxon>
        <taxon>Eubacteriales</taxon>
        <taxon>Oscillospiraceae</taxon>
        <taxon>Ruminococcus</taxon>
    </lineage>
</organism>
<keyword evidence="4" id="KW-1185">Reference proteome</keyword>
<accession>A0ABS8FXT2</accession>
<proteinExistence type="predicted"/>
<evidence type="ECO:0000259" key="2">
    <source>
        <dbReference type="Pfam" id="PF13478"/>
    </source>
</evidence>
<protein>
    <submittedName>
        <fullName evidence="3">XdhC family protein</fullName>
    </submittedName>
</protein>
<evidence type="ECO:0000313" key="4">
    <source>
        <dbReference type="Proteomes" id="UP001198151"/>
    </source>
</evidence>
<feature type="domain" description="XdhC- CoxI" evidence="1">
    <location>
        <begin position="16"/>
        <end position="77"/>
    </location>
</feature>
<sequence length="343" mass="37200">MNTIFQKISEELKNSNDLVLVTIVAQSGSSPRGLGAQMLIGSGGRICGTVGGGAVEHHCEEEAVRLLGEKTSGIRHFSLRRGGAEDIGMVCGGDVSAWFQFIDSSVKEWETLSENVLDLLGKRSEGWLAMNKSGAVSALLNKDGELLSGSLDGTFSAPAKREFLETEDAYYLPITVRDRAVIFGGGHCSQALVPFLNRTGFSVTVMDNRPEFAQEELFPEADCIICGDYLKISDYVQLTESDYVVIMTNGHSHDYEVELQVLQNPTAYVGVIGSRSKIAFTQKKLREAGIPEDVINSVHSPIGTPIKAVTPAEIAVSITGEMIYERALLREKNGTTEHGCPMH</sequence>
<dbReference type="InterPro" id="IPR052698">
    <property type="entry name" value="MoCofactor_Util/Proc"/>
</dbReference>
<gene>
    <name evidence="3" type="ORF">LKD70_10515</name>
</gene>
<evidence type="ECO:0000313" key="3">
    <source>
        <dbReference type="EMBL" id="MCC2254846.1"/>
    </source>
</evidence>